<reference evidence="4 5" key="1">
    <citation type="submission" date="2020-01" db="EMBL/GenBank/DDBJ databases">
        <title>Genomes of bacteria type strains.</title>
        <authorList>
            <person name="Chen J."/>
            <person name="Zhu S."/>
            <person name="Chen J."/>
        </authorList>
    </citation>
    <scope>NUCLEOTIDE SEQUENCE [LARGE SCALE GENOMIC DNA]</scope>
    <source>
        <strain evidence="4 5">KCTC 52919</strain>
    </source>
</reference>
<evidence type="ECO:0000256" key="3">
    <source>
        <dbReference type="SAM" id="Phobius"/>
    </source>
</evidence>
<evidence type="ECO:0000256" key="1">
    <source>
        <dbReference type="SAM" id="Coils"/>
    </source>
</evidence>
<proteinExistence type="predicted"/>
<dbReference type="RefSeq" id="WP_163045438.1">
    <property type="nucleotide sequence ID" value="NZ_JAAAMJ010000017.1"/>
</dbReference>
<name>A0A6L9MLP0_9HYPH</name>
<keyword evidence="3" id="KW-1133">Transmembrane helix</keyword>
<feature type="region of interest" description="Disordered" evidence="2">
    <location>
        <begin position="341"/>
        <end position="380"/>
    </location>
</feature>
<feature type="transmembrane region" description="Helical" evidence="3">
    <location>
        <begin position="6"/>
        <end position="27"/>
    </location>
</feature>
<dbReference type="AlphaFoldDB" id="A0A6L9MLP0"/>
<feature type="coiled-coil region" evidence="1">
    <location>
        <begin position="85"/>
        <end position="133"/>
    </location>
</feature>
<feature type="coiled-coil region" evidence="1">
    <location>
        <begin position="169"/>
        <end position="217"/>
    </location>
</feature>
<evidence type="ECO:0000313" key="4">
    <source>
        <dbReference type="EMBL" id="NDV88592.1"/>
    </source>
</evidence>
<organism evidence="4 5">
    <name type="scientific">Aurantimonas aggregata</name>
    <dbReference type="NCBI Taxonomy" id="2047720"/>
    <lineage>
        <taxon>Bacteria</taxon>
        <taxon>Pseudomonadati</taxon>
        <taxon>Pseudomonadota</taxon>
        <taxon>Alphaproteobacteria</taxon>
        <taxon>Hyphomicrobiales</taxon>
        <taxon>Aurantimonadaceae</taxon>
        <taxon>Aurantimonas</taxon>
    </lineage>
</organism>
<evidence type="ECO:0000256" key="2">
    <source>
        <dbReference type="SAM" id="MobiDB-lite"/>
    </source>
</evidence>
<gene>
    <name evidence="4" type="ORF">GTW51_17970</name>
</gene>
<keyword evidence="5" id="KW-1185">Reference proteome</keyword>
<dbReference type="EMBL" id="JAAAMJ010000017">
    <property type="protein sequence ID" value="NDV88592.1"/>
    <property type="molecule type" value="Genomic_DNA"/>
</dbReference>
<accession>A0A6L9MLP0</accession>
<feature type="compositionally biased region" description="Basic and acidic residues" evidence="2">
    <location>
        <begin position="346"/>
        <end position="361"/>
    </location>
</feature>
<protein>
    <submittedName>
        <fullName evidence="4">Uncharacterized protein</fullName>
    </submittedName>
</protein>
<keyword evidence="1" id="KW-0175">Coiled coil</keyword>
<comment type="caution">
    <text evidence="4">The sequence shown here is derived from an EMBL/GenBank/DDBJ whole genome shotgun (WGS) entry which is preliminary data.</text>
</comment>
<feature type="compositionally biased region" description="Basic and acidic residues" evidence="2">
    <location>
        <begin position="371"/>
        <end position="380"/>
    </location>
</feature>
<keyword evidence="3" id="KW-0812">Transmembrane</keyword>
<keyword evidence="3" id="KW-0472">Membrane</keyword>
<dbReference type="Proteomes" id="UP000476332">
    <property type="component" value="Unassembled WGS sequence"/>
</dbReference>
<evidence type="ECO:0000313" key="5">
    <source>
        <dbReference type="Proteomes" id="UP000476332"/>
    </source>
</evidence>
<sequence length="380" mass="42217">MIATGLTFLFGFLSAILIALLLTPLAMGRARRLARREFEAAIPVSANEIRASFDHVRAEAALMSRRREMDALAMRDKAALERAEAGRVARENADLKRQNRELEAVIEARDLELRELTETFEAHRADYGRLESELRETGHDLDLRIEEMDALAARFRELTQIADERQIAIVALESKSERLADELRQADRQDREREATIERLRSEAGTLEARFQKKKATARKLDDRVSRLTAELADRDDKIARLAAVVEEGLDEPALLADVKAPTVVSAAGADPAADAPIEAYEPEPVTATATATVGERVRDALDLPAHPLDEADLDEARLRQRISDIAARVIHLTASVEGRGSPIDRILDADPQKDGGDERPTLAQRARRLRKDDADHAAE</sequence>